<dbReference type="AlphaFoldDB" id="A0A3M6QL03"/>
<name>A0A3M6QL03_9BURK</name>
<evidence type="ECO:0000313" key="2">
    <source>
        <dbReference type="Proteomes" id="UP000278006"/>
    </source>
</evidence>
<dbReference type="Pfam" id="PF11943">
    <property type="entry name" value="DUF3460"/>
    <property type="match status" value="1"/>
</dbReference>
<dbReference type="Proteomes" id="UP000278006">
    <property type="component" value="Unassembled WGS sequence"/>
</dbReference>
<dbReference type="InterPro" id="IPR021853">
    <property type="entry name" value="DUF3460"/>
</dbReference>
<sequence>MSFFQRPHYQSEATRFIAQLKHQKPSLDAEQQAGRKLLWDKNVDARIWQEYRAGEVPQKPYVYQTNPDAEA</sequence>
<gene>
    <name evidence="1" type="ORF">D8I35_16560</name>
</gene>
<dbReference type="RefSeq" id="WP_122231674.1">
    <property type="nucleotide sequence ID" value="NZ_RDQO01000006.1"/>
</dbReference>
<organism evidence="1 2">
    <name type="scientific">Corticibacter populi</name>
    <dbReference type="NCBI Taxonomy" id="1550736"/>
    <lineage>
        <taxon>Bacteria</taxon>
        <taxon>Pseudomonadati</taxon>
        <taxon>Pseudomonadota</taxon>
        <taxon>Betaproteobacteria</taxon>
        <taxon>Burkholderiales</taxon>
        <taxon>Comamonadaceae</taxon>
        <taxon>Corticibacter</taxon>
    </lineage>
</organism>
<evidence type="ECO:0000313" key="1">
    <source>
        <dbReference type="EMBL" id="RMX03625.1"/>
    </source>
</evidence>
<dbReference type="OrthoDB" id="5296692at2"/>
<protein>
    <submittedName>
        <fullName evidence="1">DUF3460 family protein</fullName>
    </submittedName>
</protein>
<comment type="caution">
    <text evidence="1">The sequence shown here is derived from an EMBL/GenBank/DDBJ whole genome shotgun (WGS) entry which is preliminary data.</text>
</comment>
<dbReference type="EMBL" id="RDQO01000006">
    <property type="protein sequence ID" value="RMX03625.1"/>
    <property type="molecule type" value="Genomic_DNA"/>
</dbReference>
<keyword evidence="2" id="KW-1185">Reference proteome</keyword>
<reference evidence="1 2" key="1">
    <citation type="submission" date="2018-10" db="EMBL/GenBank/DDBJ databases">
        <title>Draft genome of Cortibacter populi DSM10536.</title>
        <authorList>
            <person name="Bernier A.-M."/>
            <person name="Bernard K."/>
        </authorList>
    </citation>
    <scope>NUCLEOTIDE SEQUENCE [LARGE SCALE GENOMIC DNA]</scope>
    <source>
        <strain evidence="1 2">DSM 105136</strain>
    </source>
</reference>
<accession>A0A3M6QL03</accession>
<proteinExistence type="predicted"/>